<feature type="compositionally biased region" description="Low complexity" evidence="13">
    <location>
        <begin position="265"/>
        <end position="291"/>
    </location>
</feature>
<comment type="cofactor">
    <cofactor evidence="1">
        <name>Cu(2+)</name>
        <dbReference type="ChEBI" id="CHEBI:29036"/>
    </cofactor>
</comment>
<dbReference type="Gene3D" id="3.30.1520.10">
    <property type="entry name" value="Phox-like domain"/>
    <property type="match status" value="1"/>
</dbReference>
<protein>
    <recommendedName>
        <fullName evidence="3">Mitochondrial intermembrane space import and assembly protein 40</fullName>
    </recommendedName>
    <alternativeName>
        <fullName evidence="11">Mitochondrial import inner membrane translocase TIM40</fullName>
    </alternativeName>
</protein>
<evidence type="ECO:0000256" key="6">
    <source>
        <dbReference type="ARBA" id="ARBA00023002"/>
    </source>
</evidence>
<dbReference type="GO" id="GO:0008270">
    <property type="term" value="F:zinc ion binding"/>
    <property type="evidence" value="ECO:0007669"/>
    <property type="project" value="UniProtKB-KW"/>
</dbReference>
<feature type="region of interest" description="Disordered" evidence="13">
    <location>
        <begin position="730"/>
        <end position="777"/>
    </location>
</feature>
<evidence type="ECO:0000256" key="7">
    <source>
        <dbReference type="ARBA" id="ARBA00023010"/>
    </source>
</evidence>
<dbReference type="PROSITE" id="PS50195">
    <property type="entry name" value="PX"/>
    <property type="match status" value="1"/>
</dbReference>
<name>A0A1Q3EDZ0_LENED</name>
<feature type="domain" description="PX" evidence="15">
    <location>
        <begin position="585"/>
        <end position="739"/>
    </location>
</feature>
<gene>
    <name evidence="16" type="ORF">LENED_007280</name>
</gene>
<evidence type="ECO:0000313" key="16">
    <source>
        <dbReference type="EMBL" id="GAW05421.1"/>
    </source>
</evidence>
<dbReference type="InterPro" id="IPR000679">
    <property type="entry name" value="Znf_GATA"/>
</dbReference>
<dbReference type="SUPFAM" id="SSF57716">
    <property type="entry name" value="Glucocorticoid receptor-like (DNA-binding domain)"/>
    <property type="match status" value="1"/>
</dbReference>
<evidence type="ECO:0000256" key="3">
    <source>
        <dbReference type="ARBA" id="ARBA00013714"/>
    </source>
</evidence>
<feature type="compositionally biased region" description="Basic and acidic residues" evidence="13">
    <location>
        <begin position="214"/>
        <end position="223"/>
    </location>
</feature>
<evidence type="ECO:0000256" key="1">
    <source>
        <dbReference type="ARBA" id="ARBA00001973"/>
    </source>
</evidence>
<dbReference type="PANTHER" id="PTHR21622">
    <property type="entry name" value="COILED-COIL-HELIX-COILED-COIL-HELIX DOMAIN CONTAINING 4"/>
    <property type="match status" value="1"/>
</dbReference>
<organism evidence="16 17">
    <name type="scientific">Lentinula edodes</name>
    <name type="common">Shiitake mushroom</name>
    <name type="synonym">Lentinus edodes</name>
    <dbReference type="NCBI Taxonomy" id="5353"/>
    <lineage>
        <taxon>Eukaryota</taxon>
        <taxon>Fungi</taxon>
        <taxon>Dikarya</taxon>
        <taxon>Basidiomycota</taxon>
        <taxon>Agaricomycotina</taxon>
        <taxon>Agaricomycetes</taxon>
        <taxon>Agaricomycetidae</taxon>
        <taxon>Agaricales</taxon>
        <taxon>Marasmiineae</taxon>
        <taxon>Omphalotaceae</taxon>
        <taxon>Lentinula</taxon>
    </lineage>
</organism>
<evidence type="ECO:0000256" key="13">
    <source>
        <dbReference type="SAM" id="MobiDB-lite"/>
    </source>
</evidence>
<dbReference type="Pfam" id="PF00320">
    <property type="entry name" value="GATA"/>
    <property type="match status" value="1"/>
</dbReference>
<keyword evidence="9" id="KW-1015">Disulfide bond</keyword>
<evidence type="ECO:0000256" key="12">
    <source>
        <dbReference type="PROSITE-ProRule" id="PRU00094"/>
    </source>
</evidence>
<reference evidence="16 17" key="2">
    <citation type="submission" date="2017-02" db="EMBL/GenBank/DDBJ databases">
        <title>A genome survey and senescence transcriptome analysis in Lentinula edodes.</title>
        <authorList>
            <person name="Sakamoto Y."/>
            <person name="Nakade K."/>
            <person name="Sato S."/>
            <person name="Yoshida Y."/>
            <person name="Miyazaki K."/>
            <person name="Natsume S."/>
            <person name="Konno N."/>
        </authorList>
    </citation>
    <scope>NUCLEOTIDE SEQUENCE [LARGE SCALE GENOMIC DNA]</scope>
    <source>
        <strain evidence="16 17">NBRC 111202</strain>
    </source>
</reference>
<keyword evidence="8" id="KW-0496">Mitochondrion</keyword>
<keyword evidence="12" id="KW-0862">Zinc</keyword>
<dbReference type="Pfam" id="PF00787">
    <property type="entry name" value="PX"/>
    <property type="match status" value="1"/>
</dbReference>
<dbReference type="Gene3D" id="3.30.50.10">
    <property type="entry name" value="Erythroid Transcription Factor GATA-1, subunit A"/>
    <property type="match status" value="1"/>
</dbReference>
<keyword evidence="6" id="KW-0560">Oxidoreductase</keyword>
<evidence type="ECO:0000259" key="14">
    <source>
        <dbReference type="PROSITE" id="PS50114"/>
    </source>
</evidence>
<feature type="domain" description="GATA-type" evidence="14">
    <location>
        <begin position="105"/>
        <end position="149"/>
    </location>
</feature>
<evidence type="ECO:0000313" key="17">
    <source>
        <dbReference type="Proteomes" id="UP000188533"/>
    </source>
</evidence>
<dbReference type="GO" id="GO:0005758">
    <property type="term" value="C:mitochondrial intermembrane space"/>
    <property type="evidence" value="ECO:0007669"/>
    <property type="project" value="TreeGrafter"/>
</dbReference>
<dbReference type="InterPro" id="IPR013088">
    <property type="entry name" value="Znf_NHR/GATA"/>
</dbReference>
<evidence type="ECO:0000259" key="15">
    <source>
        <dbReference type="PROSITE" id="PS50195"/>
    </source>
</evidence>
<feature type="region of interest" description="Disordered" evidence="13">
    <location>
        <begin position="23"/>
        <end position="73"/>
    </location>
</feature>
<feature type="compositionally biased region" description="Basic and acidic residues" evidence="13">
    <location>
        <begin position="143"/>
        <end position="153"/>
    </location>
</feature>
<dbReference type="Proteomes" id="UP000188533">
    <property type="component" value="Unassembled WGS sequence"/>
</dbReference>
<feature type="compositionally biased region" description="Polar residues" evidence="13">
    <location>
        <begin position="51"/>
        <end position="61"/>
    </location>
</feature>
<keyword evidence="5" id="KW-0653">Protein transport</keyword>
<feature type="compositionally biased region" description="Basic residues" evidence="13">
    <location>
        <begin position="536"/>
        <end position="548"/>
    </location>
</feature>
<feature type="compositionally biased region" description="Low complexity" evidence="13">
    <location>
        <begin position="432"/>
        <end position="446"/>
    </location>
</feature>
<dbReference type="InterPro" id="IPR001683">
    <property type="entry name" value="PX_dom"/>
</dbReference>
<dbReference type="PROSITE" id="PS50114">
    <property type="entry name" value="GATA_ZN_FINGER_2"/>
    <property type="match status" value="1"/>
</dbReference>
<dbReference type="InterPro" id="IPR036871">
    <property type="entry name" value="PX_dom_sf"/>
</dbReference>
<keyword evidence="17" id="KW-1185">Reference proteome</keyword>
<evidence type="ECO:0000256" key="11">
    <source>
        <dbReference type="ARBA" id="ARBA00033150"/>
    </source>
</evidence>
<comment type="subcellular location">
    <subcellularLocation>
        <location evidence="2">Mitochondrion inner membrane</location>
        <topology evidence="2">Single-pass type II membrane protein</topology>
        <orientation evidence="2">Intermembrane side</orientation>
    </subcellularLocation>
</comment>
<dbReference type="GO" id="GO:0035091">
    <property type="term" value="F:phosphatidylinositol binding"/>
    <property type="evidence" value="ECO:0007669"/>
    <property type="project" value="InterPro"/>
</dbReference>
<evidence type="ECO:0000256" key="9">
    <source>
        <dbReference type="ARBA" id="ARBA00023157"/>
    </source>
</evidence>
<dbReference type="SMART" id="SM00312">
    <property type="entry name" value="PX"/>
    <property type="match status" value="1"/>
</dbReference>
<dbReference type="EMBL" id="BDGU01000250">
    <property type="protein sequence ID" value="GAW05421.1"/>
    <property type="molecule type" value="Genomic_DNA"/>
</dbReference>
<evidence type="ECO:0000256" key="2">
    <source>
        <dbReference type="ARBA" id="ARBA00004164"/>
    </source>
</evidence>
<keyword evidence="12" id="KW-0479">Metal-binding</keyword>
<feature type="compositionally biased region" description="Acidic residues" evidence="13">
    <location>
        <begin position="515"/>
        <end position="525"/>
    </location>
</feature>
<dbReference type="Gene3D" id="1.10.287.2900">
    <property type="match status" value="1"/>
</dbReference>
<evidence type="ECO:0000256" key="5">
    <source>
        <dbReference type="ARBA" id="ARBA00022927"/>
    </source>
</evidence>
<dbReference type="STRING" id="5353.A0A1Q3EDZ0"/>
<dbReference type="GO" id="GO:0043565">
    <property type="term" value="F:sequence-specific DNA binding"/>
    <property type="evidence" value="ECO:0007669"/>
    <property type="project" value="InterPro"/>
</dbReference>
<evidence type="ECO:0000256" key="10">
    <source>
        <dbReference type="ARBA" id="ARBA00023284"/>
    </source>
</evidence>
<dbReference type="AlphaFoldDB" id="A0A1Q3EDZ0"/>
<dbReference type="GO" id="GO:0005743">
    <property type="term" value="C:mitochondrial inner membrane"/>
    <property type="evidence" value="ECO:0007669"/>
    <property type="project" value="UniProtKB-SubCell"/>
</dbReference>
<evidence type="ECO:0000256" key="8">
    <source>
        <dbReference type="ARBA" id="ARBA00023128"/>
    </source>
</evidence>
<proteinExistence type="predicted"/>
<feature type="region of interest" description="Disordered" evidence="13">
    <location>
        <begin position="845"/>
        <end position="892"/>
    </location>
</feature>
<keyword evidence="4" id="KW-0813">Transport</keyword>
<dbReference type="GO" id="GO:0006355">
    <property type="term" value="P:regulation of DNA-templated transcription"/>
    <property type="evidence" value="ECO:0007669"/>
    <property type="project" value="InterPro"/>
</dbReference>
<reference evidence="16 17" key="1">
    <citation type="submission" date="2016-08" db="EMBL/GenBank/DDBJ databases">
        <authorList>
            <consortium name="Lentinula edodes genome sequencing consortium"/>
            <person name="Sakamoto Y."/>
            <person name="Nakade K."/>
            <person name="Sato S."/>
            <person name="Yoshida Y."/>
            <person name="Miyazaki K."/>
            <person name="Natsume S."/>
            <person name="Konno N."/>
        </authorList>
    </citation>
    <scope>NUCLEOTIDE SEQUENCE [LARGE SCALE GENOMIC DNA]</scope>
    <source>
        <strain evidence="16 17">NBRC 111202</strain>
    </source>
</reference>
<feature type="region of interest" description="Disordered" evidence="13">
    <location>
        <begin position="143"/>
        <end position="548"/>
    </location>
</feature>
<dbReference type="PROSITE" id="PS51808">
    <property type="entry name" value="CHCH"/>
    <property type="match status" value="1"/>
</dbReference>
<keyword evidence="10" id="KW-0676">Redox-active center</keyword>
<keyword evidence="12" id="KW-0863">Zinc-finger</keyword>
<dbReference type="GO" id="GO:0015035">
    <property type="term" value="F:protein-disulfide reductase activity"/>
    <property type="evidence" value="ECO:0007669"/>
    <property type="project" value="InterPro"/>
</dbReference>
<comment type="caution">
    <text evidence="16">The sequence shown here is derived from an EMBL/GenBank/DDBJ whole genome shotgun (WGS) entry which is preliminary data.</text>
</comment>
<feature type="compositionally biased region" description="Polar residues" evidence="13">
    <location>
        <begin position="167"/>
        <end position="194"/>
    </location>
</feature>
<sequence>MPVYPVQTSYTYNPAGVTAYGSHPPPYSGPGGHGTVGSNYSHNGAEPMNMPPSSESDSNIHSIGPGAPPSVPGNGFAAITATLTPTPIPESEIIYTEDAATKVTDRIRRRCYNCYTSDTSTWRRSNLAVGKVLCNKCGLFERTHSRPRPEQFPHKRTSLGGEGEGGNQSPSSPSYSLTPVPSQSPLHSQDTSSRPVLPHRESIGPTKRNKKAKLGHDKPESDSKAQSIAPVPTSSSGGPPGPVSALHVPSQANANLTHPHPPQHQPYYGNQPNSSPHPSSYPTHPSHSSHTMYAGGAFGVPLQYNGYPSSNGFALPPIGGPALNGYEYTQPHNHSHQQQQQHSGPPPPQRASAPVSGLQGLLNGVDGRGRDSRESSAPAPFRKSSDVPIDPSLSQSNDGMKENDQDNSPSRRNIAKELDVSPSEKSGDLQVKSKSTTSKSPTKSSTGTRVPRKSGKPHDESPLDSHTPRPNGVGKATTQRDASPESASDYHSSLSDGNYPGNADEEEASGSGDDYTSEGDDDDGSGDYKISGSRGTKGRRGRPSHPRRYSFTYAVSPFARASTFDDVRLAGREQTIEEMYSVPESFLEIEVRNPQTHGFGRKMYTDYEIVCKTNIPAFKLRHSLVRRRYSDFEAFRDILERESTRVNIPPLPGKVFTNRFSDEGIRYYRLEVKFCVHFFKILLGINHNGCKRLGFTLAASITVASYTTWRWTRDQRIALDSVTVSENIKTPVLDGSSSETDHISASPLQNPEGSTESSTKSEAETEASDSASQGAYNPETGEINWDCPCLGGMAYGPCGPEFREAFSCFIYSEEEPKGINCVEKFQAMQTCFRAHPEVYADEIMDDDEDGKANQGATEGVTVDASSPEAASSSGTSQVEKSDSSVSARSTST</sequence>
<accession>A0A1Q3EDZ0</accession>
<feature type="compositionally biased region" description="Polar residues" evidence="13">
    <location>
        <begin position="476"/>
        <end position="496"/>
    </location>
</feature>
<evidence type="ECO:0000256" key="4">
    <source>
        <dbReference type="ARBA" id="ARBA00022448"/>
    </source>
</evidence>
<feature type="compositionally biased region" description="Low complexity" evidence="13">
    <location>
        <begin position="864"/>
        <end position="876"/>
    </location>
</feature>
<dbReference type="SUPFAM" id="SSF64268">
    <property type="entry name" value="PX domain"/>
    <property type="match status" value="1"/>
</dbReference>
<dbReference type="GO" id="GO:0045041">
    <property type="term" value="P:protein import into mitochondrial intermembrane space"/>
    <property type="evidence" value="ECO:0007669"/>
    <property type="project" value="InterPro"/>
</dbReference>
<dbReference type="SMART" id="SM00401">
    <property type="entry name" value="ZnF_GATA"/>
    <property type="match status" value="1"/>
</dbReference>
<dbReference type="CDD" id="cd00202">
    <property type="entry name" value="ZnF_GATA"/>
    <property type="match status" value="1"/>
</dbReference>
<feature type="compositionally biased region" description="Basic and acidic residues" evidence="13">
    <location>
        <begin position="456"/>
        <end position="467"/>
    </location>
</feature>
<feature type="compositionally biased region" description="Low complexity" evidence="13">
    <location>
        <begin position="883"/>
        <end position="892"/>
    </location>
</feature>
<keyword evidence="7" id="KW-0811">Translocation</keyword>
<dbReference type="PANTHER" id="PTHR21622:SF0">
    <property type="entry name" value="COILED-COIL-HELIX-COILED-COIL-HELIX DOMAIN CONTAINING 4"/>
    <property type="match status" value="1"/>
</dbReference>
<feature type="compositionally biased region" description="Low complexity" evidence="13">
    <location>
        <begin position="330"/>
        <end position="343"/>
    </location>
</feature>
<dbReference type="InterPro" id="IPR039289">
    <property type="entry name" value="CHCHD4"/>
</dbReference>